<proteinExistence type="inferred from homology"/>
<feature type="coiled-coil region" evidence="4">
    <location>
        <begin position="250"/>
        <end position="358"/>
    </location>
</feature>
<evidence type="ECO:0000313" key="6">
    <source>
        <dbReference type="EMBL" id="MBD8037913.1"/>
    </source>
</evidence>
<dbReference type="PANTHER" id="PTHR32114">
    <property type="entry name" value="ABC TRANSPORTER ABCH.3"/>
    <property type="match status" value="1"/>
</dbReference>
<keyword evidence="7" id="KW-1185">Reference proteome</keyword>
<keyword evidence="4" id="KW-0175">Coiled coil</keyword>
<comment type="caution">
    <text evidence="6">The sequence shown here is derived from an EMBL/GenBank/DDBJ whole genome shotgun (WGS) entry which is preliminary data.</text>
</comment>
<dbReference type="SUPFAM" id="SSF52540">
    <property type="entry name" value="P-loop containing nucleoside triphosphate hydrolases"/>
    <property type="match status" value="1"/>
</dbReference>
<organism evidence="6 7">
    <name type="scientific">Solibacillus faecavium</name>
    <dbReference type="NCBI Taxonomy" id="2762221"/>
    <lineage>
        <taxon>Bacteria</taxon>
        <taxon>Bacillati</taxon>
        <taxon>Bacillota</taxon>
        <taxon>Bacilli</taxon>
        <taxon>Bacillales</taxon>
        <taxon>Caryophanaceae</taxon>
        <taxon>Solibacillus</taxon>
    </lineage>
</organism>
<accession>A0ABR8Y1B8</accession>
<comment type="similarity">
    <text evidence="1">Belongs to the SMC family. SbcC subfamily.</text>
</comment>
<dbReference type="InterPro" id="IPR027417">
    <property type="entry name" value="P-loop_NTPase"/>
</dbReference>
<dbReference type="InterPro" id="IPR038729">
    <property type="entry name" value="Rad50/SbcC_AAA"/>
</dbReference>
<feature type="coiled-coil region" evidence="4">
    <location>
        <begin position="468"/>
        <end position="502"/>
    </location>
</feature>
<gene>
    <name evidence="6" type="ORF">H9635_14270</name>
</gene>
<reference evidence="6 7" key="1">
    <citation type="submission" date="2020-08" db="EMBL/GenBank/DDBJ databases">
        <title>A Genomic Blueprint of the Chicken Gut Microbiome.</title>
        <authorList>
            <person name="Gilroy R."/>
            <person name="Ravi A."/>
            <person name="Getino M."/>
            <person name="Pursley I."/>
            <person name="Horton D.L."/>
            <person name="Alikhan N.-F."/>
            <person name="Baker D."/>
            <person name="Gharbi K."/>
            <person name="Hall N."/>
            <person name="Watson M."/>
            <person name="Adriaenssens E.M."/>
            <person name="Foster-Nyarko E."/>
            <person name="Jarju S."/>
            <person name="Secka A."/>
            <person name="Antonio M."/>
            <person name="Oren A."/>
            <person name="Chaudhuri R."/>
            <person name="La Ragione R.M."/>
            <person name="Hildebrand F."/>
            <person name="Pallen M.J."/>
        </authorList>
    </citation>
    <scope>NUCLEOTIDE SEQUENCE [LARGE SCALE GENOMIC DNA]</scope>
    <source>
        <strain evidence="6 7">A46</strain>
    </source>
</reference>
<evidence type="ECO:0000313" key="7">
    <source>
        <dbReference type="Proteomes" id="UP000619101"/>
    </source>
</evidence>
<protein>
    <recommendedName>
        <fullName evidence="3">Nuclease SbcCD subunit C</fullName>
    </recommendedName>
</protein>
<dbReference type="Proteomes" id="UP000619101">
    <property type="component" value="Unassembled WGS sequence"/>
</dbReference>
<evidence type="ECO:0000256" key="3">
    <source>
        <dbReference type="ARBA" id="ARBA00013368"/>
    </source>
</evidence>
<dbReference type="Gene3D" id="3.40.50.300">
    <property type="entry name" value="P-loop containing nucleotide triphosphate hydrolases"/>
    <property type="match status" value="2"/>
</dbReference>
<dbReference type="EMBL" id="JACSPZ010000007">
    <property type="protein sequence ID" value="MBD8037913.1"/>
    <property type="molecule type" value="Genomic_DNA"/>
</dbReference>
<feature type="coiled-coil region" evidence="4">
    <location>
        <begin position="663"/>
        <end position="697"/>
    </location>
</feature>
<dbReference type="RefSeq" id="WP_191700988.1">
    <property type="nucleotide sequence ID" value="NZ_JACSPZ010000007.1"/>
</dbReference>
<feature type="coiled-coil region" evidence="4">
    <location>
        <begin position="559"/>
        <end position="627"/>
    </location>
</feature>
<evidence type="ECO:0000256" key="2">
    <source>
        <dbReference type="ARBA" id="ARBA00011322"/>
    </source>
</evidence>
<evidence type="ECO:0000259" key="5">
    <source>
        <dbReference type="Pfam" id="PF13476"/>
    </source>
</evidence>
<evidence type="ECO:0000256" key="4">
    <source>
        <dbReference type="SAM" id="Coils"/>
    </source>
</evidence>
<evidence type="ECO:0000256" key="1">
    <source>
        <dbReference type="ARBA" id="ARBA00006930"/>
    </source>
</evidence>
<comment type="subunit">
    <text evidence="2">Heterodimer of SbcC and SbcD.</text>
</comment>
<feature type="domain" description="Rad50/SbcC-type AAA" evidence="5">
    <location>
        <begin position="5"/>
        <end position="212"/>
    </location>
</feature>
<feature type="coiled-coil region" evidence="4">
    <location>
        <begin position="786"/>
        <end position="844"/>
    </location>
</feature>
<sequence>MKPIKLSMTAFGPYQTKEVIDFTKLHEHGIFVVSGATGAGKTTIFDAITFALYDSGSGEDREKSLFLRSDFADETIDTEVELEFEVRGRLYRIWRKFGHNGSSAKREFFEITGGVEVPAVEKFQVKLIQAKIEELIGLTQSQFNQIVMLPQGEFQKLLTSESKHKEEIFRKIFKTERFTKMVELLREKKKSAEKLYDQSIMHQDNTIHEILSRLPNRESQLFSAVNQDVINLYQVKQALLLEQQYYEEHCRTLKTKYEKSKLQLQQLNETYSEQKLLNERIEKYLLRKTKLAELLQQEQTMENEKHRLELAKKATHIEPIEREHEKVKLQLEKAEVALQRAKKDFEQVQLQLQNALKYYEEQKQHEPLLDEYPKTISQLEQLLPIYQSIDDQRKSVLKIEENQNNAKQLFEKLQKEDIALKEQQQEQRTIINGLEEKVASYQETFEAQAMLTKKIELAKETLKFQSSVAALTKTLAEKQQIANDAQDKFKKLEQQIRSNQAAFLATSLKHGEACPVCGSTEHPAIHSSEAMDVDDNELTVLRRESDNALQNFYQVSSKLELEQAALNEKQLILQQLEIAPSSLDEYEQKLSILTNQLSIQKQQQAQLVMEKKKLEQLLENKEVLQGRIEKGQQYVSEIDQQYAQEKGKLEQSEKSLLPQFSTVQQVTEALTSLQQKYHHLKNTIQKALEALQNIQLEEKSCEVNYHHALNNLTEKQQENEIAQASFEYVLIQEGFHLEAYKQALLPLHVQQQIQETLDNYKQSFHTLTVQIAEEQQMLEGKELVDLKAFEQQITLLTEQVEAQYSEMKLVQSYTLQCGETLEKLEKSARQIEEYKEKLMQVEHVYDLIRGQNEAKISFERFAQIGYLEKVTHAANERLRVLSNGQYFLKSTGRKEGNAQSGLSIDVYDSNTGQTRDVKTLSGGEKFNASLSLALGMADVIQSVQGSVHIDTMFIDEGFGTLDEEALRRAIDILIDLQQTGRLIGVISHVAELKAAMPAILQVQKLKEGYSKTEIIIK</sequence>
<dbReference type="Pfam" id="PF13558">
    <property type="entry name" value="SbcC_Walker_B"/>
    <property type="match status" value="1"/>
</dbReference>
<dbReference type="Pfam" id="PF13476">
    <property type="entry name" value="AAA_23"/>
    <property type="match status" value="1"/>
</dbReference>
<feature type="coiled-coil region" evidence="4">
    <location>
        <begin position="396"/>
        <end position="426"/>
    </location>
</feature>
<dbReference type="PANTHER" id="PTHR32114:SF2">
    <property type="entry name" value="ABC TRANSPORTER ABCH.3"/>
    <property type="match status" value="1"/>
</dbReference>
<name>A0ABR8Y1B8_9BACL</name>